<feature type="transmembrane region" description="Helical" evidence="2">
    <location>
        <begin position="250"/>
        <end position="272"/>
    </location>
</feature>
<feature type="region of interest" description="Disordered" evidence="1">
    <location>
        <begin position="104"/>
        <end position="134"/>
    </location>
</feature>
<dbReference type="AlphaFoldDB" id="A0A9W6RBM2"/>
<reference evidence="3" key="1">
    <citation type="submission" date="2023-03" db="EMBL/GenBank/DDBJ databases">
        <title>Actinoallomurus iriomotensis NBRC 103681.</title>
        <authorList>
            <person name="Ichikawa N."/>
            <person name="Sato H."/>
            <person name="Tonouchi N."/>
        </authorList>
    </citation>
    <scope>NUCLEOTIDE SEQUENCE</scope>
    <source>
        <strain evidence="3">NBRC 103681</strain>
    </source>
</reference>
<organism evidence="3 4">
    <name type="scientific">Actinoallomurus iriomotensis</name>
    <dbReference type="NCBI Taxonomy" id="478107"/>
    <lineage>
        <taxon>Bacteria</taxon>
        <taxon>Bacillati</taxon>
        <taxon>Actinomycetota</taxon>
        <taxon>Actinomycetes</taxon>
        <taxon>Streptosporangiales</taxon>
        <taxon>Thermomonosporaceae</taxon>
        <taxon>Actinoallomurus</taxon>
    </lineage>
</organism>
<evidence type="ECO:0000256" key="2">
    <source>
        <dbReference type="SAM" id="Phobius"/>
    </source>
</evidence>
<dbReference type="EMBL" id="BSTJ01000001">
    <property type="protein sequence ID" value="GLY72851.1"/>
    <property type="molecule type" value="Genomic_DNA"/>
</dbReference>
<evidence type="ECO:0000313" key="3">
    <source>
        <dbReference type="EMBL" id="GLY72851.1"/>
    </source>
</evidence>
<keyword evidence="2" id="KW-1133">Transmembrane helix</keyword>
<gene>
    <name evidence="3" type="ORF">Airi01_011180</name>
</gene>
<sequence>MGYAESGYAVHAASLARYHDDALAPHVQALRDLERNHADQALPAFPQGLAANGAADLFRTAHDRFGRVLGDAVRHAASSQTRLAETTGRYRGAEAANLSYLTGTGPDTGAVVTPSPPVSDGSSSPPSTAGDPQDLPALLRTVIDRLTSTVAPLGGLSLVRPVTDRLWANAVDPRHYDTAASVHAAHARHISTLRSRLDESARVTVAWDGSARDGFETDRRRHLATLDDAEAHSRTLSAAYGAMAGAMRRFLSHAALAIVAFLATFSVTLFVSHFFESALFLCLAEIAAFVLYLAGWLVVRLVDMTQEVQKTFGSHAA</sequence>
<name>A0A9W6RBM2_9ACTN</name>
<dbReference type="Proteomes" id="UP001165135">
    <property type="component" value="Unassembled WGS sequence"/>
</dbReference>
<accession>A0A9W6RBM2</accession>
<proteinExistence type="predicted"/>
<evidence type="ECO:0000313" key="4">
    <source>
        <dbReference type="Proteomes" id="UP001165135"/>
    </source>
</evidence>
<dbReference type="RefSeq" id="WP_285618019.1">
    <property type="nucleotide sequence ID" value="NZ_BSTJ01000001.1"/>
</dbReference>
<keyword evidence="2" id="KW-0812">Transmembrane</keyword>
<feature type="transmembrane region" description="Helical" evidence="2">
    <location>
        <begin position="278"/>
        <end position="299"/>
    </location>
</feature>
<keyword evidence="2" id="KW-0472">Membrane</keyword>
<protein>
    <submittedName>
        <fullName evidence="3">Uncharacterized protein</fullName>
    </submittedName>
</protein>
<feature type="compositionally biased region" description="Low complexity" evidence="1">
    <location>
        <begin position="118"/>
        <end position="132"/>
    </location>
</feature>
<comment type="caution">
    <text evidence="3">The sequence shown here is derived from an EMBL/GenBank/DDBJ whole genome shotgun (WGS) entry which is preliminary data.</text>
</comment>
<evidence type="ECO:0000256" key="1">
    <source>
        <dbReference type="SAM" id="MobiDB-lite"/>
    </source>
</evidence>